<keyword evidence="5" id="KW-0378">Hydrolase</keyword>
<dbReference type="PANTHER" id="PTHR45953:SF1">
    <property type="entry name" value="IDURONATE 2-SULFATASE"/>
    <property type="match status" value="1"/>
</dbReference>
<evidence type="ECO:0000256" key="3">
    <source>
        <dbReference type="ARBA" id="ARBA00022723"/>
    </source>
</evidence>
<evidence type="ECO:0000256" key="4">
    <source>
        <dbReference type="ARBA" id="ARBA00022729"/>
    </source>
</evidence>
<keyword evidence="4 7" id="KW-0732">Signal</keyword>
<dbReference type="InterPro" id="IPR035874">
    <property type="entry name" value="IDS"/>
</dbReference>
<organism evidence="9 10">
    <name type="scientific">Saccharobesus litoralis</name>
    <dbReference type="NCBI Taxonomy" id="2172099"/>
    <lineage>
        <taxon>Bacteria</taxon>
        <taxon>Pseudomonadati</taxon>
        <taxon>Pseudomonadota</taxon>
        <taxon>Gammaproteobacteria</taxon>
        <taxon>Alteromonadales</taxon>
        <taxon>Alteromonadaceae</taxon>
        <taxon>Saccharobesus</taxon>
    </lineage>
</organism>
<dbReference type="RefSeq" id="WP_108601529.1">
    <property type="nucleotide sequence ID" value="NZ_CP026604.1"/>
</dbReference>
<dbReference type="GO" id="GO:0005737">
    <property type="term" value="C:cytoplasm"/>
    <property type="evidence" value="ECO:0007669"/>
    <property type="project" value="TreeGrafter"/>
</dbReference>
<feature type="chain" id="PRO_5015453503" evidence="7">
    <location>
        <begin position="31"/>
        <end position="483"/>
    </location>
</feature>
<evidence type="ECO:0000256" key="1">
    <source>
        <dbReference type="ARBA" id="ARBA00001913"/>
    </source>
</evidence>
<keyword evidence="3" id="KW-0479">Metal-binding</keyword>
<accession>A0A2S0VML1</accession>
<evidence type="ECO:0000313" key="10">
    <source>
        <dbReference type="Proteomes" id="UP000244441"/>
    </source>
</evidence>
<feature type="domain" description="Sulfatase N-terminal" evidence="8">
    <location>
        <begin position="38"/>
        <end position="394"/>
    </location>
</feature>
<dbReference type="InterPro" id="IPR000917">
    <property type="entry name" value="Sulfatase_N"/>
</dbReference>
<evidence type="ECO:0000256" key="7">
    <source>
        <dbReference type="SAM" id="SignalP"/>
    </source>
</evidence>
<protein>
    <submittedName>
        <fullName evidence="9">Iduronate-2-sulfatase</fullName>
    </submittedName>
</protein>
<evidence type="ECO:0000259" key="8">
    <source>
        <dbReference type="Pfam" id="PF00884"/>
    </source>
</evidence>
<dbReference type="EMBL" id="CP026604">
    <property type="protein sequence ID" value="AWB65453.1"/>
    <property type="molecule type" value="Genomic_DNA"/>
</dbReference>
<dbReference type="InterPro" id="IPR017850">
    <property type="entry name" value="Alkaline_phosphatase_core_sf"/>
</dbReference>
<dbReference type="CDD" id="cd16030">
    <property type="entry name" value="iduronate-2-sulfatase"/>
    <property type="match status" value="1"/>
</dbReference>
<comment type="similarity">
    <text evidence="2">Belongs to the sulfatase family.</text>
</comment>
<dbReference type="Gene3D" id="3.40.720.10">
    <property type="entry name" value="Alkaline Phosphatase, subunit A"/>
    <property type="match status" value="1"/>
</dbReference>
<comment type="cofactor">
    <cofactor evidence="1">
        <name>Ca(2+)</name>
        <dbReference type="ChEBI" id="CHEBI:29108"/>
    </cofactor>
</comment>
<keyword evidence="6" id="KW-0106">Calcium</keyword>
<dbReference type="PANTHER" id="PTHR45953">
    <property type="entry name" value="IDURONATE 2-SULFATASE"/>
    <property type="match status" value="1"/>
</dbReference>
<dbReference type="Pfam" id="PF00884">
    <property type="entry name" value="Sulfatase"/>
    <property type="match status" value="1"/>
</dbReference>
<dbReference type="OrthoDB" id="9803751at2"/>
<evidence type="ECO:0000313" key="9">
    <source>
        <dbReference type="EMBL" id="AWB65453.1"/>
    </source>
</evidence>
<sequence>MNKNIKRLLGATLVNTLALSSLFMCSSTLAANDKDKLNVLMIAIDDMNNWPTSWGGKAITPNIDRLAAEGVQFANAHAAVPACNPSRVAILTGLRPEVTGQYTNKGNFRKLKNNKDLVTLPQLMRKNGYEAVAAGKIFHHPHGMGAKANPMSDPISWDYQGRTRTGAAGHKMFLDKNNHAAWLNGASEFNGLPITDYIRKFGVWGVSNETTEQTGDWQTAEYCADYMKKASDKPFFLACGISRPHSPQIAPKKYFDLYPIDEIELPTFFASDMDDIAQQGKTNFSSGFAQKVMSDKDEWKRAVQGYLASVSFADAVIGRMLKGLEESPHKDNTLVVLWSDHGFHLGTKQRWEKFSLWNDATHSPFIIKMPNGKASKITKPVSLIDIYPTLVDVLQLENAPKLSGNSLTPLMTNPHINWDKPAIITYNKGNSSIRLDNWNYIRRSRGQEELYDLATDPNEYTNLAEQKKYKDVIKRLKAYLPHE</sequence>
<evidence type="ECO:0000256" key="6">
    <source>
        <dbReference type="ARBA" id="ARBA00022837"/>
    </source>
</evidence>
<dbReference type="AlphaFoldDB" id="A0A2S0VML1"/>
<dbReference type="Proteomes" id="UP000244441">
    <property type="component" value="Chromosome"/>
</dbReference>
<evidence type="ECO:0000256" key="5">
    <source>
        <dbReference type="ARBA" id="ARBA00022801"/>
    </source>
</evidence>
<proteinExistence type="inferred from homology"/>
<dbReference type="GO" id="GO:0046872">
    <property type="term" value="F:metal ion binding"/>
    <property type="evidence" value="ECO:0007669"/>
    <property type="project" value="UniProtKB-KW"/>
</dbReference>
<keyword evidence="10" id="KW-1185">Reference proteome</keyword>
<evidence type="ECO:0000256" key="2">
    <source>
        <dbReference type="ARBA" id="ARBA00008779"/>
    </source>
</evidence>
<dbReference type="KEGG" id="cate:C2869_02935"/>
<dbReference type="SUPFAM" id="SSF53649">
    <property type="entry name" value="Alkaline phosphatase-like"/>
    <property type="match status" value="1"/>
</dbReference>
<feature type="signal peptide" evidence="7">
    <location>
        <begin position="1"/>
        <end position="30"/>
    </location>
</feature>
<name>A0A2S0VML1_9ALTE</name>
<dbReference type="GO" id="GO:0004423">
    <property type="term" value="F:iduronate-2-sulfatase activity"/>
    <property type="evidence" value="ECO:0007669"/>
    <property type="project" value="InterPro"/>
</dbReference>
<gene>
    <name evidence="9" type="ORF">C2869_02935</name>
</gene>
<reference evidence="9 10" key="1">
    <citation type="submission" date="2018-01" db="EMBL/GenBank/DDBJ databases">
        <title>Genome sequence of a Cantenovulum-like bacteria.</title>
        <authorList>
            <person name="Tan W.R."/>
            <person name="Lau N.-S."/>
            <person name="Go F."/>
            <person name="Amirul A.-A.A."/>
        </authorList>
    </citation>
    <scope>NUCLEOTIDE SEQUENCE [LARGE SCALE GENOMIC DNA]</scope>
    <source>
        <strain evidence="9 10">CCB-QB4</strain>
    </source>
</reference>